<dbReference type="InterPro" id="IPR006539">
    <property type="entry name" value="P-type_ATPase_IV"/>
</dbReference>
<feature type="transmembrane region" description="Helical" evidence="16">
    <location>
        <begin position="568"/>
        <end position="586"/>
    </location>
</feature>
<keyword evidence="4 16" id="KW-0812">Transmembrane</keyword>
<dbReference type="InterPro" id="IPR018303">
    <property type="entry name" value="ATPase_P-typ_P_site"/>
</dbReference>
<dbReference type="InterPro" id="IPR032630">
    <property type="entry name" value="P_typ_ATPase_c"/>
</dbReference>
<dbReference type="EMBL" id="JNBS01001870">
    <property type="protein sequence ID" value="OQR98060.1"/>
    <property type="molecule type" value="Genomic_DNA"/>
</dbReference>
<feature type="binding site" evidence="15">
    <location>
        <position position="1311"/>
    </location>
    <ligand>
        <name>Mg(2+)</name>
        <dbReference type="ChEBI" id="CHEBI:18420"/>
    </ligand>
</feature>
<dbReference type="PANTHER" id="PTHR24092">
    <property type="entry name" value="PROBABLE PHOSPHOLIPID-TRANSPORTING ATPASE"/>
    <property type="match status" value="1"/>
</dbReference>
<dbReference type="SUPFAM" id="SSF56784">
    <property type="entry name" value="HAD-like"/>
    <property type="match status" value="1"/>
</dbReference>
<dbReference type="GO" id="GO:0045332">
    <property type="term" value="P:phospholipid translocation"/>
    <property type="evidence" value="ECO:0007669"/>
    <property type="project" value="TreeGrafter"/>
</dbReference>
<dbReference type="NCBIfam" id="TIGR01652">
    <property type="entry name" value="ATPase-Plipid"/>
    <property type="match status" value="1"/>
</dbReference>
<evidence type="ECO:0000256" key="7">
    <source>
        <dbReference type="ARBA" id="ARBA00022840"/>
    </source>
</evidence>
<dbReference type="InterPro" id="IPR001757">
    <property type="entry name" value="P_typ_ATPase"/>
</dbReference>
<comment type="catalytic activity">
    <reaction evidence="12 16">
        <text>ATP + H2O + phospholipidSide 1 = ADP + phosphate + phospholipidSide 2.</text>
        <dbReference type="EC" id="7.6.2.1"/>
    </reaction>
</comment>
<dbReference type="SFLD" id="SFLDF00027">
    <property type="entry name" value="p-type_atpase"/>
    <property type="match status" value="1"/>
</dbReference>
<feature type="binding site" evidence="14">
    <location>
        <position position="1310"/>
    </location>
    <ligand>
        <name>ATP</name>
        <dbReference type="ChEBI" id="CHEBI:30616"/>
    </ligand>
</feature>
<feature type="binding site" evidence="14">
    <location>
        <position position="888"/>
    </location>
    <ligand>
        <name>ATP</name>
        <dbReference type="ChEBI" id="CHEBI:30616"/>
    </ligand>
</feature>
<reference evidence="19 20" key="1">
    <citation type="journal article" date="2014" name="Genome Biol. Evol.">
        <title>The secreted proteins of Achlya hypogyna and Thraustotheca clavata identify the ancestral oomycete secretome and reveal gene acquisitions by horizontal gene transfer.</title>
        <authorList>
            <person name="Misner I."/>
            <person name="Blouin N."/>
            <person name="Leonard G."/>
            <person name="Richards T.A."/>
            <person name="Lane C.E."/>
        </authorList>
    </citation>
    <scope>NUCLEOTIDE SEQUENCE [LARGE SCALE GENOMIC DNA]</scope>
    <source>
        <strain evidence="19 20">ATCC 34112</strain>
    </source>
</reference>
<dbReference type="InterPro" id="IPR011564">
    <property type="entry name" value="Telomer_end-bd_POT1/Cdc13"/>
</dbReference>
<dbReference type="InterPro" id="IPR023298">
    <property type="entry name" value="ATPase_P-typ_TM_dom_sf"/>
</dbReference>
<evidence type="ECO:0000256" key="14">
    <source>
        <dbReference type="PIRSR" id="PIRSR606539-2"/>
    </source>
</evidence>
<evidence type="ECO:0000256" key="8">
    <source>
        <dbReference type="ARBA" id="ARBA00022842"/>
    </source>
</evidence>
<feature type="binding site" evidence="15">
    <location>
        <position position="890"/>
    </location>
    <ligand>
        <name>Mg(2+)</name>
        <dbReference type="ChEBI" id="CHEBI:18420"/>
    </ligand>
</feature>
<dbReference type="GO" id="GO:0000287">
    <property type="term" value="F:magnesium ion binding"/>
    <property type="evidence" value="ECO:0007669"/>
    <property type="project" value="UniProtKB-UniRule"/>
</dbReference>
<keyword evidence="10 16" id="KW-1133">Transmembrane helix</keyword>
<name>A0A1V9ZJT1_9STRA</name>
<dbReference type="PRINTS" id="PR00119">
    <property type="entry name" value="CATATPASE"/>
</dbReference>
<dbReference type="InterPro" id="IPR023214">
    <property type="entry name" value="HAD_sf"/>
</dbReference>
<evidence type="ECO:0000256" key="9">
    <source>
        <dbReference type="ARBA" id="ARBA00022967"/>
    </source>
</evidence>
<dbReference type="GO" id="GO:0140326">
    <property type="term" value="F:ATPase-coupled intramembrane lipid transporter activity"/>
    <property type="evidence" value="ECO:0007669"/>
    <property type="project" value="UniProtKB-EC"/>
</dbReference>
<evidence type="ECO:0000313" key="20">
    <source>
        <dbReference type="Proteomes" id="UP000243217"/>
    </source>
</evidence>
<keyword evidence="7 14" id="KW-0067">ATP-binding</keyword>
<evidence type="ECO:0000256" key="11">
    <source>
        <dbReference type="ARBA" id="ARBA00023136"/>
    </source>
</evidence>
<feature type="transmembrane region" description="Helical" evidence="16">
    <location>
        <begin position="1364"/>
        <end position="1384"/>
    </location>
</feature>
<dbReference type="GO" id="GO:0016887">
    <property type="term" value="F:ATP hydrolysis activity"/>
    <property type="evidence" value="ECO:0007669"/>
    <property type="project" value="InterPro"/>
</dbReference>
<feature type="region of interest" description="Disordered" evidence="17">
    <location>
        <begin position="1656"/>
        <end position="1688"/>
    </location>
</feature>
<evidence type="ECO:0000256" key="1">
    <source>
        <dbReference type="ARBA" id="ARBA00004127"/>
    </source>
</evidence>
<dbReference type="GO" id="GO:0000781">
    <property type="term" value="C:chromosome, telomeric region"/>
    <property type="evidence" value="ECO:0007669"/>
    <property type="project" value="InterPro"/>
</dbReference>
<comment type="cofactor">
    <cofactor evidence="15">
        <name>Mg(2+)</name>
        <dbReference type="ChEBI" id="CHEBI:18420"/>
    </cofactor>
</comment>
<accession>A0A1V9ZJT1</accession>
<comment type="similarity">
    <text evidence="2 16">Belongs to the cation transport ATPase (P-type) (TC 3.A.3) family. Type IV subfamily.</text>
</comment>
<feature type="transmembrane region" description="Helical" evidence="16">
    <location>
        <begin position="819"/>
        <end position="840"/>
    </location>
</feature>
<feature type="binding site" evidence="14">
    <location>
        <position position="1064"/>
    </location>
    <ligand>
        <name>ATP</name>
        <dbReference type="ChEBI" id="CHEBI:30616"/>
    </ligand>
</feature>
<dbReference type="Gene3D" id="2.70.150.10">
    <property type="entry name" value="Calcium-transporting ATPase, cytoplasmic transduction domain A"/>
    <property type="match status" value="1"/>
</dbReference>
<dbReference type="GO" id="GO:0005886">
    <property type="term" value="C:plasma membrane"/>
    <property type="evidence" value="ECO:0007669"/>
    <property type="project" value="TreeGrafter"/>
</dbReference>
<feature type="transmembrane region" description="Helical" evidence="16">
    <location>
        <begin position="773"/>
        <end position="795"/>
    </location>
</feature>
<dbReference type="Proteomes" id="UP000243217">
    <property type="component" value="Unassembled WGS sequence"/>
</dbReference>
<organism evidence="19 20">
    <name type="scientific">Thraustotheca clavata</name>
    <dbReference type="NCBI Taxonomy" id="74557"/>
    <lineage>
        <taxon>Eukaryota</taxon>
        <taxon>Sar</taxon>
        <taxon>Stramenopiles</taxon>
        <taxon>Oomycota</taxon>
        <taxon>Saprolegniomycetes</taxon>
        <taxon>Saprolegniales</taxon>
        <taxon>Achlyaceae</taxon>
        <taxon>Thraustotheca</taxon>
    </lineage>
</organism>
<dbReference type="FunFam" id="3.40.50.1000:FF:000014">
    <property type="entry name" value="Phospholipid-transporting ATPase"/>
    <property type="match status" value="1"/>
</dbReference>
<dbReference type="GO" id="GO:0000723">
    <property type="term" value="P:telomere maintenance"/>
    <property type="evidence" value="ECO:0007669"/>
    <property type="project" value="InterPro"/>
</dbReference>
<feature type="binding site" evidence="15">
    <location>
        <position position="888"/>
    </location>
    <ligand>
        <name>Mg(2+)</name>
        <dbReference type="ChEBI" id="CHEBI:18420"/>
    </ligand>
</feature>
<feature type="binding site" evidence="14">
    <location>
        <position position="1185"/>
    </location>
    <ligand>
        <name>ATP</name>
        <dbReference type="ChEBI" id="CHEBI:30616"/>
    </ligand>
</feature>
<feature type="binding site" evidence="14">
    <location>
        <position position="1041"/>
    </location>
    <ligand>
        <name>ATP</name>
        <dbReference type="ChEBI" id="CHEBI:30616"/>
    </ligand>
</feature>
<dbReference type="InterPro" id="IPR023299">
    <property type="entry name" value="ATPase_P-typ_cyto_dom_N"/>
</dbReference>
<evidence type="ECO:0000256" key="10">
    <source>
        <dbReference type="ARBA" id="ARBA00022989"/>
    </source>
</evidence>
<evidence type="ECO:0000256" key="15">
    <source>
        <dbReference type="PIRSR" id="PIRSR606539-3"/>
    </source>
</evidence>
<protein>
    <recommendedName>
        <fullName evidence="16">Phospholipid-transporting ATPase</fullName>
        <ecNumber evidence="16">7.6.2.1</ecNumber>
    </recommendedName>
</protein>
<dbReference type="SUPFAM" id="SSF81665">
    <property type="entry name" value="Calcium ATPase, transmembrane domain M"/>
    <property type="match status" value="1"/>
</dbReference>
<feature type="binding site" evidence="15">
    <location>
        <position position="1307"/>
    </location>
    <ligand>
        <name>Mg(2+)</name>
        <dbReference type="ChEBI" id="CHEBI:18420"/>
    </ligand>
</feature>
<feature type="domain" description="Telomeric single stranded DNA binding POT1/Cdc13" evidence="18">
    <location>
        <begin position="191"/>
        <end position="326"/>
    </location>
</feature>
<feature type="binding site" evidence="14">
    <location>
        <position position="1186"/>
    </location>
    <ligand>
        <name>ATP</name>
        <dbReference type="ChEBI" id="CHEBI:30616"/>
    </ligand>
</feature>
<dbReference type="SFLD" id="SFLDS00003">
    <property type="entry name" value="Haloacid_Dehalogenase"/>
    <property type="match status" value="1"/>
</dbReference>
<feature type="transmembrane region" description="Helical" evidence="16">
    <location>
        <begin position="1447"/>
        <end position="1469"/>
    </location>
</feature>
<gene>
    <name evidence="19" type="ORF">THRCLA_06788</name>
</gene>
<feature type="active site" description="4-aspartylphosphate intermediate" evidence="13">
    <location>
        <position position="888"/>
    </location>
</feature>
<feature type="transmembrane region" description="Helical" evidence="16">
    <location>
        <begin position="1514"/>
        <end position="1540"/>
    </location>
</feature>
<dbReference type="InterPro" id="IPR008250">
    <property type="entry name" value="ATPase_P-typ_transduc_dom_A_sf"/>
</dbReference>
<dbReference type="Pfam" id="PF02765">
    <property type="entry name" value="POT1"/>
    <property type="match status" value="1"/>
</dbReference>
<feature type="binding site" evidence="14">
    <location>
        <position position="889"/>
    </location>
    <ligand>
        <name>ATP</name>
        <dbReference type="ChEBI" id="CHEBI:30616"/>
    </ligand>
</feature>
<dbReference type="SMART" id="SM00976">
    <property type="entry name" value="Telo_bind"/>
    <property type="match status" value="1"/>
</dbReference>
<dbReference type="InterPro" id="IPR012340">
    <property type="entry name" value="NA-bd_OB-fold"/>
</dbReference>
<evidence type="ECO:0000256" key="17">
    <source>
        <dbReference type="SAM" id="MobiDB-lite"/>
    </source>
</evidence>
<dbReference type="GO" id="GO:0003677">
    <property type="term" value="F:DNA binding"/>
    <property type="evidence" value="ECO:0007669"/>
    <property type="project" value="InterPro"/>
</dbReference>
<dbReference type="PROSITE" id="PS00154">
    <property type="entry name" value="ATPASE_E1_E2"/>
    <property type="match status" value="1"/>
</dbReference>
<dbReference type="Pfam" id="PF13246">
    <property type="entry name" value="Cation_ATPase"/>
    <property type="match status" value="1"/>
</dbReference>
<sequence>MVPWLNDTIVLCVWPLRPLPIEDDSFEVGNGGPCNQSANRVASMRIAQFQPSTNELRRPETIVHFYDDWADKVQHFLQHFRIGFFGNGIFHGLIEEESASEYSQSTEIGSIAIASPQVLEAAGLYVHQSSSNYEDELKVWLEYQEAIIAPNSQQVIYEDKKLLYIDSPIPSFTERSTSTRRTLRVASNYVYTTLDTLQEGTADVYCVVTSYSMPRRSQRGRCDYEMTISIIDESRPQRSQALYINIFEPELAKLPQILYIGDVIRLHKLRIVRYKNEIAGLCVKGTRHVVFRKGTDGELIITHPYENITFAVSDNARALSLLNWAEKLLPQDKTECPRNTHGPPRTLNRCFPNEVLDAIAFITGFTPATNEELPKFTLTDGKSTTAELIIHDNMDTFKAMKWTHVCVGQWCRLRQVQVATTDRLVLHFLWSSSIEIHPYLLSRVPQSPPQLVHITTQVPPEMAALPCMSLREFVNQKDVCKAHILAEIVDICTPRPNSITIRHGLDNVYMCVFRLQDTTASVDAILYGPDGTKFFQTIPPFNDQSQAAIIVSMMQLIPAISNTGGKPSTAPTLLFIMLVDAVFAILEDRKRHIADNVANARPTLVLDAATKQFQTKIWRDVQVGDFVKLQNHDQVPADLLILAVSEQAGMPPTGICYVETKSLDGETNMKVRQAMESTTGKCQTPESLLELKGFIHCELPNNGINSFQGVLNFDDGHKESIPYKSVLLRGCTLRNTEWIYGLVLNTGKDTKIMMNNSATPSKMSSMDVAINRYIIVLVIVLLLCCALGATGSILWDAHNYDSWYICGQTASVPDSVGDWFIMLFYFFLLMYQFVPISLYVSMSMVKYIQAIFIQWDIHMYYEETNTPALVRTMSLNEELGQVSYIFSDKTGTLTCNMMEFRKCSVGGISYGKGTTEIGLAAMKRAGLPVPEETTNDKASAVPFVNFDGPEIYDHMKGSAGKAQTDRLHNFFLHLAVCHTVIPERKEGSDVVTLSASSPDEQALVSGAAYFGYEFINRNPGKAYLRVHKELIQYELLDVLEFNSARKRMSTVVRNPAGTLMLFTKGADVVIYSRLKDASDSVAVDTSKHINTFAEEGLRTLTIAMKILDESFYLNWQSRYHAALNNLAEIDKRKKEQPNLIDSCMEELETNLELLGATAIEDKLQPGVPDTIATLAEAGIKIWVLTGDKEETAINIGYACNLLHNNMKRVVINADSFLTAVDTENELRRQYEQRCKDLLDVHVSPIALVIDGESLLFALKGSCRSALLQFSQLCKAVIACRVSPAQKAQMVGLIKYHVGGVRTLAIGDGANDVPMIQEAHIGVGISGQEGLQAVNASDYAIARFRFLKRLLLVHGRWNYLRMSQLVLYMFYKNIMLTAAEFWFTWVNGFSGQKFYLETGFQIYNVAFTSFPIILLAIYDKDVDDDMALTFPKLYCMGPENAKLNAKIFTLWIVSALVESVGITLLVEYSFEKCVHYNETPPMWFMGNVVFTLVVLLANAKLMLFQNSWSGLHHVVYVGSVGLYAAVAAIASNWDLIAGWYWSDMTMMTLTTSAFWLIILFTSITLILPTYLINAIKTEIFPEYNQLAREVSKFHLDKSLLNWAGDDKSNLASFMTLQRKSSTTGKRSLHMVAPMSEKKRQSLSQMLRSTMHNGFAFSSDDHARQAEARRSVQSQNSHLQAPGPAATSDK</sequence>
<proteinExistence type="inferred from homology"/>
<dbReference type="STRING" id="74557.A0A1V9ZJT1"/>
<dbReference type="Pfam" id="PF16212">
    <property type="entry name" value="PhoLip_ATPase_C"/>
    <property type="match status" value="1"/>
</dbReference>
<feature type="compositionally biased region" description="Basic and acidic residues" evidence="17">
    <location>
        <begin position="1657"/>
        <end position="1668"/>
    </location>
</feature>
<keyword evidence="6 14" id="KW-0547">Nucleotide-binding</keyword>
<dbReference type="OrthoDB" id="377733at2759"/>
<comment type="caution">
    <text evidence="19">The sequence shown here is derived from an EMBL/GenBank/DDBJ whole genome shotgun (WGS) entry which is preliminary data.</text>
</comment>
<dbReference type="SUPFAM" id="SSF50249">
    <property type="entry name" value="Nucleic acid-binding proteins"/>
    <property type="match status" value="1"/>
</dbReference>
<dbReference type="SUPFAM" id="SSF81660">
    <property type="entry name" value="Metal cation-transporting ATPase, ATP-binding domain N"/>
    <property type="match status" value="1"/>
</dbReference>
<dbReference type="NCBIfam" id="TIGR01494">
    <property type="entry name" value="ATPase_P-type"/>
    <property type="match status" value="1"/>
</dbReference>
<evidence type="ECO:0000256" key="2">
    <source>
        <dbReference type="ARBA" id="ARBA00008109"/>
    </source>
</evidence>
<evidence type="ECO:0000256" key="16">
    <source>
        <dbReference type="RuleBase" id="RU362033"/>
    </source>
</evidence>
<feature type="binding site" evidence="14">
    <location>
        <position position="1311"/>
    </location>
    <ligand>
        <name>ATP</name>
        <dbReference type="ChEBI" id="CHEBI:30616"/>
    </ligand>
</feature>
<evidence type="ECO:0000256" key="13">
    <source>
        <dbReference type="PIRSR" id="PIRSR606539-1"/>
    </source>
</evidence>
<feature type="binding site" evidence="14">
    <location>
        <position position="1098"/>
    </location>
    <ligand>
        <name>ATP</name>
        <dbReference type="ChEBI" id="CHEBI:30616"/>
    </ligand>
</feature>
<feature type="binding site" evidence="14">
    <location>
        <position position="1187"/>
    </location>
    <ligand>
        <name>ATP</name>
        <dbReference type="ChEBI" id="CHEBI:30616"/>
    </ligand>
</feature>
<evidence type="ECO:0000256" key="5">
    <source>
        <dbReference type="ARBA" id="ARBA00022723"/>
    </source>
</evidence>
<keyword evidence="11 16" id="KW-0472">Membrane</keyword>
<dbReference type="InterPro" id="IPR044492">
    <property type="entry name" value="P_typ_ATPase_HD_dom"/>
</dbReference>
<evidence type="ECO:0000256" key="6">
    <source>
        <dbReference type="ARBA" id="ARBA00022741"/>
    </source>
</evidence>
<evidence type="ECO:0000259" key="18">
    <source>
        <dbReference type="SMART" id="SM00976"/>
    </source>
</evidence>
<feature type="transmembrane region" description="Helical" evidence="16">
    <location>
        <begin position="1481"/>
        <end position="1502"/>
    </location>
</feature>
<dbReference type="SFLD" id="SFLDG00002">
    <property type="entry name" value="C1.7:_P-type_atpase_like"/>
    <property type="match status" value="1"/>
</dbReference>
<evidence type="ECO:0000256" key="4">
    <source>
        <dbReference type="ARBA" id="ARBA00022692"/>
    </source>
</evidence>
<keyword evidence="20" id="KW-1185">Reference proteome</keyword>
<feature type="transmembrane region" description="Helical" evidence="16">
    <location>
        <begin position="1552"/>
        <end position="1571"/>
    </location>
</feature>
<dbReference type="Gene3D" id="3.40.50.1000">
    <property type="entry name" value="HAD superfamily/HAD-like"/>
    <property type="match status" value="1"/>
</dbReference>
<dbReference type="InterPro" id="IPR036412">
    <property type="entry name" value="HAD-like_sf"/>
</dbReference>
<dbReference type="Gene3D" id="2.40.50.140">
    <property type="entry name" value="Nucleic acid-binding proteins"/>
    <property type="match status" value="1"/>
</dbReference>
<keyword evidence="5 15" id="KW-0479">Metal-binding</keyword>
<evidence type="ECO:0000256" key="12">
    <source>
        <dbReference type="ARBA" id="ARBA00034036"/>
    </source>
</evidence>
<keyword evidence="9 16" id="KW-1278">Translocase</keyword>
<keyword evidence="8 15" id="KW-0460">Magnesium</keyword>
<feature type="transmembrane region" description="Helical" evidence="16">
    <location>
        <begin position="1399"/>
        <end position="1417"/>
    </location>
</feature>
<feature type="binding site" evidence="14">
    <location>
        <position position="1280"/>
    </location>
    <ligand>
        <name>ATP</name>
        <dbReference type="ChEBI" id="CHEBI:30616"/>
    </ligand>
</feature>
<evidence type="ECO:0000313" key="19">
    <source>
        <dbReference type="EMBL" id="OQR98060.1"/>
    </source>
</evidence>
<evidence type="ECO:0000256" key="3">
    <source>
        <dbReference type="ARBA" id="ARBA00022448"/>
    </source>
</evidence>
<dbReference type="GO" id="GO:0005524">
    <property type="term" value="F:ATP binding"/>
    <property type="evidence" value="ECO:0007669"/>
    <property type="project" value="UniProtKB-UniRule"/>
</dbReference>
<dbReference type="GO" id="GO:0012505">
    <property type="term" value="C:endomembrane system"/>
    <property type="evidence" value="ECO:0007669"/>
    <property type="project" value="UniProtKB-SubCell"/>
</dbReference>
<dbReference type="Gene3D" id="3.40.1110.10">
    <property type="entry name" value="Calcium-transporting ATPase, cytoplasmic domain N"/>
    <property type="match status" value="1"/>
</dbReference>
<dbReference type="SUPFAM" id="SSF81653">
    <property type="entry name" value="Calcium ATPase, transduction domain A"/>
    <property type="match status" value="1"/>
</dbReference>
<feature type="binding site" evidence="14">
    <location>
        <position position="1286"/>
    </location>
    <ligand>
        <name>ATP</name>
        <dbReference type="ChEBI" id="CHEBI:30616"/>
    </ligand>
</feature>
<feature type="binding site" evidence="14">
    <location>
        <position position="890"/>
    </location>
    <ligand>
        <name>ATP</name>
        <dbReference type="ChEBI" id="CHEBI:30616"/>
    </ligand>
</feature>
<dbReference type="EC" id="7.6.2.1" evidence="16"/>
<comment type="subcellular location">
    <subcellularLocation>
        <location evidence="1">Endomembrane system</location>
        <topology evidence="1">Multi-pass membrane protein</topology>
    </subcellularLocation>
    <subcellularLocation>
        <location evidence="16">Membrane</location>
        <topology evidence="16">Multi-pass membrane protein</topology>
    </subcellularLocation>
</comment>
<dbReference type="PANTHER" id="PTHR24092:SF180">
    <property type="entry name" value="PHOSPHOLIPID-TRANSPORTING ATPASE DNF1-RELATED"/>
    <property type="match status" value="1"/>
</dbReference>
<keyword evidence="3" id="KW-0813">Transport</keyword>
<feature type="binding site" evidence="14">
    <location>
        <position position="1000"/>
    </location>
    <ligand>
        <name>ATP</name>
        <dbReference type="ChEBI" id="CHEBI:30616"/>
    </ligand>
</feature>